<evidence type="ECO:0000313" key="2">
    <source>
        <dbReference type="Proteomes" id="UP000828390"/>
    </source>
</evidence>
<comment type="caution">
    <text evidence="1">The sequence shown here is derived from an EMBL/GenBank/DDBJ whole genome shotgun (WGS) entry which is preliminary data.</text>
</comment>
<dbReference type="AlphaFoldDB" id="A0A9D4ITR0"/>
<name>A0A9D4ITR0_DREPO</name>
<keyword evidence="2" id="KW-1185">Reference proteome</keyword>
<protein>
    <submittedName>
        <fullName evidence="1">Uncharacterized protein</fullName>
    </submittedName>
</protein>
<evidence type="ECO:0000313" key="1">
    <source>
        <dbReference type="EMBL" id="KAH3786335.1"/>
    </source>
</evidence>
<gene>
    <name evidence="1" type="ORF">DPMN_164442</name>
</gene>
<organism evidence="1 2">
    <name type="scientific">Dreissena polymorpha</name>
    <name type="common">Zebra mussel</name>
    <name type="synonym">Mytilus polymorpha</name>
    <dbReference type="NCBI Taxonomy" id="45954"/>
    <lineage>
        <taxon>Eukaryota</taxon>
        <taxon>Metazoa</taxon>
        <taxon>Spiralia</taxon>
        <taxon>Lophotrochozoa</taxon>
        <taxon>Mollusca</taxon>
        <taxon>Bivalvia</taxon>
        <taxon>Autobranchia</taxon>
        <taxon>Heteroconchia</taxon>
        <taxon>Euheterodonta</taxon>
        <taxon>Imparidentia</taxon>
        <taxon>Neoheterodontei</taxon>
        <taxon>Myida</taxon>
        <taxon>Dreissenoidea</taxon>
        <taxon>Dreissenidae</taxon>
        <taxon>Dreissena</taxon>
    </lineage>
</organism>
<dbReference type="EMBL" id="JAIWYP010000008">
    <property type="protein sequence ID" value="KAH3786335.1"/>
    <property type="molecule type" value="Genomic_DNA"/>
</dbReference>
<dbReference type="Proteomes" id="UP000828390">
    <property type="component" value="Unassembled WGS sequence"/>
</dbReference>
<reference evidence="1" key="1">
    <citation type="journal article" date="2019" name="bioRxiv">
        <title>The Genome of the Zebra Mussel, Dreissena polymorpha: A Resource for Invasive Species Research.</title>
        <authorList>
            <person name="McCartney M.A."/>
            <person name="Auch B."/>
            <person name="Kono T."/>
            <person name="Mallez S."/>
            <person name="Zhang Y."/>
            <person name="Obille A."/>
            <person name="Becker A."/>
            <person name="Abrahante J.E."/>
            <person name="Garbe J."/>
            <person name="Badalamenti J.P."/>
            <person name="Herman A."/>
            <person name="Mangelson H."/>
            <person name="Liachko I."/>
            <person name="Sullivan S."/>
            <person name="Sone E.D."/>
            <person name="Koren S."/>
            <person name="Silverstein K.A.T."/>
            <person name="Beckman K.B."/>
            <person name="Gohl D.M."/>
        </authorList>
    </citation>
    <scope>NUCLEOTIDE SEQUENCE</scope>
    <source>
        <strain evidence="1">Duluth1</strain>
        <tissue evidence="1">Whole animal</tissue>
    </source>
</reference>
<accession>A0A9D4ITR0</accession>
<reference evidence="1" key="2">
    <citation type="submission" date="2020-11" db="EMBL/GenBank/DDBJ databases">
        <authorList>
            <person name="McCartney M.A."/>
            <person name="Auch B."/>
            <person name="Kono T."/>
            <person name="Mallez S."/>
            <person name="Becker A."/>
            <person name="Gohl D.M."/>
            <person name="Silverstein K.A.T."/>
            <person name="Koren S."/>
            <person name="Bechman K.B."/>
            <person name="Herman A."/>
            <person name="Abrahante J.E."/>
            <person name="Garbe J."/>
        </authorList>
    </citation>
    <scope>NUCLEOTIDE SEQUENCE</scope>
    <source>
        <strain evidence="1">Duluth1</strain>
        <tissue evidence="1">Whole animal</tissue>
    </source>
</reference>
<proteinExistence type="predicted"/>
<sequence>MVEEVGFNWSVVEEGKVWINWPEVEVERPVLMARSERRSRRTEEDVRLEIRDRSRSRHDEGREEMRVWECPLCGLRTGSVRLHVMSRHLPPVFGHGL</sequence>